<proteinExistence type="predicted"/>
<dbReference type="JaponicusDB" id="SJAG_02547">
    <property type="gene designation" value="rpp21"/>
</dbReference>
<dbReference type="VEuPathDB" id="FungiDB:SJAG_02547"/>
<dbReference type="PANTHER" id="PTHR14742">
    <property type="entry name" value="RIBONUCLEASE P SUBUNIT P21"/>
    <property type="match status" value="1"/>
</dbReference>
<dbReference type="PANTHER" id="PTHR14742:SF3">
    <property type="entry name" value="RIBONUCLEASE MRP PROTEIN SUBUNIT SNM1"/>
    <property type="match status" value="1"/>
</dbReference>
<gene>
    <name evidence="3" type="primary">rpp21</name>
    <name evidence="2" type="ORF">SJAG_02547</name>
</gene>
<sequence length="184" mass="20050">MQRAQYLLNAAAFLRSQDVTLSNDYVLKMYDILDEENQEKAPEMMKIACRSCGSLLVAGANCSTRTRSTTRKHRTDLKPSEKARMQAQLLVQCFTCQRTTASPLDAPPRLRRSKLVPPPKAATPLPMPGASARNAKNRQRHRLRAAGLAGMLAKKGGIKGVTKSSKQASSSSASLSLSDFLSTT</sequence>
<dbReference type="eggNOG" id="ENOG502SC64">
    <property type="taxonomic scope" value="Eukaryota"/>
</dbReference>
<evidence type="ECO:0000313" key="2">
    <source>
        <dbReference type="EMBL" id="EEB07462.1"/>
    </source>
</evidence>
<dbReference type="Proteomes" id="UP000001744">
    <property type="component" value="Unassembled WGS sequence"/>
</dbReference>
<dbReference type="Gene3D" id="6.20.50.20">
    <property type="match status" value="1"/>
</dbReference>
<protein>
    <submittedName>
        <fullName evidence="2">RNase MRP</fullName>
    </submittedName>
</protein>
<dbReference type="HOGENOM" id="CLU_1469034_0_0_1"/>
<dbReference type="AlphaFoldDB" id="B6K0J1"/>
<dbReference type="EMBL" id="KE651166">
    <property type="protein sequence ID" value="EEB07462.1"/>
    <property type="molecule type" value="Genomic_DNA"/>
</dbReference>
<dbReference type="OMA" id="ARMETEW"/>
<dbReference type="Pfam" id="PF04032">
    <property type="entry name" value="Rpr2"/>
    <property type="match status" value="1"/>
</dbReference>
<dbReference type="STRING" id="402676.B6K0J1"/>
<dbReference type="InterPro" id="IPR007175">
    <property type="entry name" value="Rpr2/Snm1/Rpp21"/>
</dbReference>
<dbReference type="GO" id="GO:0006396">
    <property type="term" value="P:RNA processing"/>
    <property type="evidence" value="ECO:0007669"/>
    <property type="project" value="InterPro"/>
</dbReference>
<dbReference type="GO" id="GO:1902555">
    <property type="term" value="C:endoribonuclease complex"/>
    <property type="evidence" value="ECO:0007669"/>
    <property type="project" value="UniProtKB-ARBA"/>
</dbReference>
<feature type="compositionally biased region" description="Basic residues" evidence="1">
    <location>
        <begin position="135"/>
        <end position="144"/>
    </location>
</feature>
<dbReference type="GO" id="GO:1990904">
    <property type="term" value="C:ribonucleoprotein complex"/>
    <property type="evidence" value="ECO:0007669"/>
    <property type="project" value="UniProtKB-ARBA"/>
</dbReference>
<evidence type="ECO:0000313" key="3">
    <source>
        <dbReference type="JaponicusDB" id="SJAG_02547"/>
    </source>
</evidence>
<feature type="compositionally biased region" description="Low complexity" evidence="1">
    <location>
        <begin position="145"/>
        <end position="155"/>
    </location>
</feature>
<feature type="compositionally biased region" description="Low complexity" evidence="1">
    <location>
        <begin position="163"/>
        <end position="178"/>
    </location>
</feature>
<feature type="region of interest" description="Disordered" evidence="1">
    <location>
        <begin position="104"/>
        <end position="184"/>
    </location>
</feature>
<feature type="compositionally biased region" description="Pro residues" evidence="1">
    <location>
        <begin position="116"/>
        <end position="127"/>
    </location>
</feature>
<reference evidence="2 4" key="1">
    <citation type="journal article" date="2011" name="Science">
        <title>Comparative functional genomics of the fission yeasts.</title>
        <authorList>
            <person name="Rhind N."/>
            <person name="Chen Z."/>
            <person name="Yassour M."/>
            <person name="Thompson D.A."/>
            <person name="Haas B.J."/>
            <person name="Habib N."/>
            <person name="Wapinski I."/>
            <person name="Roy S."/>
            <person name="Lin M.F."/>
            <person name="Heiman D.I."/>
            <person name="Young S.K."/>
            <person name="Furuya K."/>
            <person name="Guo Y."/>
            <person name="Pidoux A."/>
            <person name="Chen H.M."/>
            <person name="Robbertse B."/>
            <person name="Goldberg J.M."/>
            <person name="Aoki K."/>
            <person name="Bayne E.H."/>
            <person name="Berlin A.M."/>
            <person name="Desjardins C.A."/>
            <person name="Dobbs E."/>
            <person name="Dukaj L."/>
            <person name="Fan L."/>
            <person name="FitzGerald M.G."/>
            <person name="French C."/>
            <person name="Gujja S."/>
            <person name="Hansen K."/>
            <person name="Keifenheim D."/>
            <person name="Levin J.Z."/>
            <person name="Mosher R.A."/>
            <person name="Mueller C.A."/>
            <person name="Pfiffner J."/>
            <person name="Priest M."/>
            <person name="Russ C."/>
            <person name="Smialowska A."/>
            <person name="Swoboda P."/>
            <person name="Sykes S.M."/>
            <person name="Vaughn M."/>
            <person name="Vengrova S."/>
            <person name="Yoder R."/>
            <person name="Zeng Q."/>
            <person name="Allshire R."/>
            <person name="Baulcombe D."/>
            <person name="Birren B.W."/>
            <person name="Brown W."/>
            <person name="Ekwall K."/>
            <person name="Kellis M."/>
            <person name="Leatherwood J."/>
            <person name="Levin H."/>
            <person name="Margalit H."/>
            <person name="Martienssen R."/>
            <person name="Nieduszynski C.A."/>
            <person name="Spatafora J.W."/>
            <person name="Friedman N."/>
            <person name="Dalgaard J.Z."/>
            <person name="Baumann P."/>
            <person name="Niki H."/>
            <person name="Regev A."/>
            <person name="Nusbaum C."/>
        </authorList>
    </citation>
    <scope>NUCLEOTIDE SEQUENCE [LARGE SCALE GENOMIC DNA]</scope>
    <source>
        <strain evidence="4">yFS275 / FY16936</strain>
    </source>
</reference>
<organism evidence="2 4">
    <name type="scientific">Schizosaccharomyces japonicus (strain yFS275 / FY16936)</name>
    <name type="common">Fission yeast</name>
    <dbReference type="NCBI Taxonomy" id="402676"/>
    <lineage>
        <taxon>Eukaryota</taxon>
        <taxon>Fungi</taxon>
        <taxon>Dikarya</taxon>
        <taxon>Ascomycota</taxon>
        <taxon>Taphrinomycotina</taxon>
        <taxon>Schizosaccharomycetes</taxon>
        <taxon>Schizosaccharomycetales</taxon>
        <taxon>Schizosaccharomycetaceae</taxon>
        <taxon>Schizosaccharomyces</taxon>
    </lineage>
</organism>
<keyword evidence="4" id="KW-1185">Reference proteome</keyword>
<evidence type="ECO:0000256" key="1">
    <source>
        <dbReference type="SAM" id="MobiDB-lite"/>
    </source>
</evidence>
<dbReference type="GeneID" id="7051175"/>
<accession>B6K0J1</accession>
<evidence type="ECO:0000313" key="4">
    <source>
        <dbReference type="Proteomes" id="UP000001744"/>
    </source>
</evidence>
<name>B6K0J1_SCHJY</name>
<dbReference type="RefSeq" id="XP_002173755.1">
    <property type="nucleotide sequence ID" value="XM_002173719.1"/>
</dbReference>